<keyword evidence="2" id="KW-1185">Reference proteome</keyword>
<accession>A0ACB8XQB6</accession>
<comment type="caution">
    <text evidence="1">The sequence shown here is derived from an EMBL/GenBank/DDBJ whole genome shotgun (WGS) entry which is preliminary data.</text>
</comment>
<dbReference type="Proteomes" id="UP001055879">
    <property type="component" value="Linkage Group LG16"/>
</dbReference>
<gene>
    <name evidence="1" type="ORF">L6452_41574</name>
</gene>
<organism evidence="1 2">
    <name type="scientific">Arctium lappa</name>
    <name type="common">Greater burdock</name>
    <name type="synonym">Lappa major</name>
    <dbReference type="NCBI Taxonomy" id="4217"/>
    <lineage>
        <taxon>Eukaryota</taxon>
        <taxon>Viridiplantae</taxon>
        <taxon>Streptophyta</taxon>
        <taxon>Embryophyta</taxon>
        <taxon>Tracheophyta</taxon>
        <taxon>Spermatophyta</taxon>
        <taxon>Magnoliopsida</taxon>
        <taxon>eudicotyledons</taxon>
        <taxon>Gunneridae</taxon>
        <taxon>Pentapetalae</taxon>
        <taxon>asterids</taxon>
        <taxon>campanulids</taxon>
        <taxon>Asterales</taxon>
        <taxon>Asteraceae</taxon>
        <taxon>Carduoideae</taxon>
        <taxon>Cardueae</taxon>
        <taxon>Arctiinae</taxon>
        <taxon>Arctium</taxon>
    </lineage>
</organism>
<proteinExistence type="predicted"/>
<dbReference type="EMBL" id="CM042062">
    <property type="protein sequence ID" value="KAI3670010.1"/>
    <property type="molecule type" value="Genomic_DNA"/>
</dbReference>
<protein>
    <submittedName>
        <fullName evidence="1">Uncharacterized protein</fullName>
    </submittedName>
</protein>
<reference evidence="2" key="1">
    <citation type="journal article" date="2022" name="Mol. Ecol. Resour.">
        <title>The genomes of chicory, endive, great burdock and yacon provide insights into Asteraceae palaeo-polyploidization history and plant inulin production.</title>
        <authorList>
            <person name="Fan W."/>
            <person name="Wang S."/>
            <person name="Wang H."/>
            <person name="Wang A."/>
            <person name="Jiang F."/>
            <person name="Liu H."/>
            <person name="Zhao H."/>
            <person name="Xu D."/>
            <person name="Zhang Y."/>
        </authorList>
    </citation>
    <scope>NUCLEOTIDE SEQUENCE [LARGE SCALE GENOMIC DNA]</scope>
    <source>
        <strain evidence="2">cv. Niubang</strain>
    </source>
</reference>
<reference evidence="1 2" key="2">
    <citation type="journal article" date="2022" name="Mol. Ecol. Resour.">
        <title>The genomes of chicory, endive, great burdock and yacon provide insights into Asteraceae paleo-polyploidization history and plant inulin production.</title>
        <authorList>
            <person name="Fan W."/>
            <person name="Wang S."/>
            <person name="Wang H."/>
            <person name="Wang A."/>
            <person name="Jiang F."/>
            <person name="Liu H."/>
            <person name="Zhao H."/>
            <person name="Xu D."/>
            <person name="Zhang Y."/>
        </authorList>
    </citation>
    <scope>NUCLEOTIDE SEQUENCE [LARGE SCALE GENOMIC DNA]</scope>
    <source>
        <strain evidence="2">cv. Niubang</strain>
    </source>
</reference>
<evidence type="ECO:0000313" key="2">
    <source>
        <dbReference type="Proteomes" id="UP001055879"/>
    </source>
</evidence>
<name>A0ACB8XQB6_ARCLA</name>
<sequence length="314" mass="35096">MAGAQFFNNISLFDRSGSNTGQFKVHSGCLLWKKQGGTKSVEVEMADIVRITWMKVPRSKLGVCRLRMSLHTNLMVSVIRTYLANMLSFNVGLKQAFEVSLADVSQTELQGKEDVLLEFHKADTNTTGANENTGQFKVHSGCLLWKKQGGTKFVEVEMADIVRITWMKVPRSNQLGVCRLRMSLHTNLMVSVISITREEKQLSVSGKNWGEFDISGNMFFFNVGSKQTFEVSLTNVSQTELQGKEDVVLKFHAADTTSANEVFQKNIESMAVVGIEGEETVATFEFVTILTEISHLQSQPLPLTLYYFGIPDKT</sequence>
<evidence type="ECO:0000313" key="1">
    <source>
        <dbReference type="EMBL" id="KAI3670010.1"/>
    </source>
</evidence>